<sequence length="145" mass="16301">MNEYEYLITDTPFDPVRGEYNAYSYGEFSPLPPHTFMLCCLTEAALQKMRLKNLETDAYAILTILVGWPFRGTRGKFAGATKETSLASIVCRALFDIDFKQKILPTLTLTSVNTLRFRMVNNLGVFIGPTIPLVGWAVLVSRVIN</sequence>
<reference evidence="2 3" key="1">
    <citation type="submission" date="2015-06" db="EMBL/GenBank/DDBJ databases">
        <title>Comparative genomics of Burkholderia leaf nodule symbionts.</title>
        <authorList>
            <person name="Carlier A."/>
            <person name="Eberl L."/>
            <person name="Pinto-Carbo M."/>
        </authorList>
    </citation>
    <scope>NUCLEOTIDE SEQUENCE [LARGE SCALE GENOMIC DNA]</scope>
    <source>
        <strain evidence="2 3">UZHbot3</strain>
    </source>
</reference>
<accession>A0ABR5HKY1</accession>
<dbReference type="Proteomes" id="UP000242951">
    <property type="component" value="Unassembled WGS sequence"/>
</dbReference>
<keyword evidence="1" id="KW-1133">Transmembrane helix</keyword>
<comment type="caution">
    <text evidence="2">The sequence shown here is derived from an EMBL/GenBank/DDBJ whole genome shotgun (WGS) entry which is preliminary data.</text>
</comment>
<evidence type="ECO:0000313" key="3">
    <source>
        <dbReference type="Proteomes" id="UP000242951"/>
    </source>
</evidence>
<dbReference type="EMBL" id="LELG01000179">
    <property type="protein sequence ID" value="KMQ80055.1"/>
    <property type="molecule type" value="Genomic_DNA"/>
</dbReference>
<evidence type="ECO:0000256" key="1">
    <source>
        <dbReference type="SAM" id="Phobius"/>
    </source>
</evidence>
<keyword evidence="1" id="KW-0472">Membrane</keyword>
<keyword evidence="1" id="KW-0812">Transmembrane</keyword>
<gene>
    <name evidence="2" type="ORF">BPMI_04594</name>
</gene>
<proteinExistence type="predicted"/>
<name>A0ABR5HKY1_9BURK</name>
<dbReference type="Pfam" id="PF26636">
    <property type="entry name" value="DUF8209"/>
    <property type="match status" value="1"/>
</dbReference>
<protein>
    <submittedName>
        <fullName evidence="2">Membrane protein</fullName>
    </submittedName>
</protein>
<evidence type="ECO:0000313" key="2">
    <source>
        <dbReference type="EMBL" id="KMQ80055.1"/>
    </source>
</evidence>
<keyword evidence="3" id="KW-1185">Reference proteome</keyword>
<organism evidence="2 3">
    <name type="scientific">Candidatus Burkholderia pumila</name>
    <dbReference type="NCBI Taxonomy" id="1090375"/>
    <lineage>
        <taxon>Bacteria</taxon>
        <taxon>Pseudomonadati</taxon>
        <taxon>Pseudomonadota</taxon>
        <taxon>Betaproteobacteria</taxon>
        <taxon>Burkholderiales</taxon>
        <taxon>Burkholderiaceae</taxon>
        <taxon>Burkholderia</taxon>
    </lineage>
</organism>
<dbReference type="InterPro" id="IPR058522">
    <property type="entry name" value="DUF8209"/>
</dbReference>
<feature type="transmembrane region" description="Helical" evidence="1">
    <location>
        <begin position="123"/>
        <end position="144"/>
    </location>
</feature>